<keyword evidence="10 13" id="KW-0239">DNA-directed DNA polymerase</keyword>
<evidence type="ECO:0000313" key="17">
    <source>
        <dbReference type="Proteomes" id="UP000218181"/>
    </source>
</evidence>
<evidence type="ECO:0000256" key="13">
    <source>
        <dbReference type="HAMAP-Rule" id="MF_00356"/>
    </source>
</evidence>
<evidence type="ECO:0000313" key="16">
    <source>
        <dbReference type="EMBL" id="PCS00593.1"/>
    </source>
</evidence>
<dbReference type="HAMAP" id="MF_00356">
    <property type="entry name" value="DNApol_PolC"/>
    <property type="match status" value="1"/>
</dbReference>
<dbReference type="PANTHER" id="PTHR32294">
    <property type="entry name" value="DNA POLYMERASE III SUBUNIT ALPHA"/>
    <property type="match status" value="1"/>
</dbReference>
<evidence type="ECO:0000256" key="11">
    <source>
        <dbReference type="ARBA" id="ARBA00049244"/>
    </source>
</evidence>
<dbReference type="InterPro" id="IPR028112">
    <property type="entry name" value="DNA_PolC-type_N_I"/>
</dbReference>
<dbReference type="Pfam" id="PF14579">
    <property type="entry name" value="HHH_6"/>
    <property type="match status" value="1"/>
</dbReference>
<dbReference type="InterPro" id="IPR004805">
    <property type="entry name" value="DnaE2/DnaE/PolC"/>
</dbReference>
<dbReference type="Pfam" id="PF00929">
    <property type="entry name" value="RNase_T"/>
    <property type="match status" value="1"/>
</dbReference>
<dbReference type="Gene3D" id="3.30.1900.20">
    <property type="match status" value="1"/>
</dbReference>
<evidence type="ECO:0000256" key="2">
    <source>
        <dbReference type="ARBA" id="ARBA00012417"/>
    </source>
</evidence>
<dbReference type="CDD" id="cd04484">
    <property type="entry name" value="polC_OBF"/>
    <property type="match status" value="2"/>
</dbReference>
<evidence type="ECO:0000259" key="14">
    <source>
        <dbReference type="SMART" id="SM00479"/>
    </source>
</evidence>
<dbReference type="InterPro" id="IPR040982">
    <property type="entry name" value="DNA_pol3_finger"/>
</dbReference>
<evidence type="ECO:0000256" key="7">
    <source>
        <dbReference type="ARBA" id="ARBA00022722"/>
    </source>
</evidence>
<keyword evidence="7 13" id="KW-0540">Nuclease</keyword>
<name>A0A2A5RMR5_9LACT</name>
<dbReference type="SUPFAM" id="SSF53098">
    <property type="entry name" value="Ribonuclease H-like"/>
    <property type="match status" value="1"/>
</dbReference>
<protein>
    <recommendedName>
        <fullName evidence="12 13">DNA polymerase III PolC-type</fullName>
        <shortName evidence="13">PolIII</shortName>
        <ecNumber evidence="2 13">2.7.7.7</ecNumber>
    </recommendedName>
</protein>
<dbReference type="InterPro" id="IPR004013">
    <property type="entry name" value="PHP_dom"/>
</dbReference>
<keyword evidence="17" id="KW-1185">Reference proteome</keyword>
<dbReference type="NCBIfam" id="TIGR00573">
    <property type="entry name" value="dnaq"/>
    <property type="match status" value="1"/>
</dbReference>
<dbReference type="Gene3D" id="3.20.20.140">
    <property type="entry name" value="Metal-dependent hydrolases"/>
    <property type="match status" value="2"/>
</dbReference>
<dbReference type="NCBIfam" id="NF001688">
    <property type="entry name" value="PRK00448.1"/>
    <property type="match status" value="1"/>
</dbReference>
<dbReference type="SUPFAM" id="SSF50249">
    <property type="entry name" value="Nucleic acid-binding proteins"/>
    <property type="match status" value="1"/>
</dbReference>
<dbReference type="GO" id="GO:0003677">
    <property type="term" value="F:DNA binding"/>
    <property type="evidence" value="ECO:0007669"/>
    <property type="project" value="UniProtKB-UniRule"/>
</dbReference>
<organism evidence="16 17">
    <name type="scientific">Lactococcus fujiensis JCM 16395</name>
    <dbReference type="NCBI Taxonomy" id="1291764"/>
    <lineage>
        <taxon>Bacteria</taxon>
        <taxon>Bacillati</taxon>
        <taxon>Bacillota</taxon>
        <taxon>Bacilli</taxon>
        <taxon>Lactobacillales</taxon>
        <taxon>Streptococcaceae</taxon>
        <taxon>Lactococcus</taxon>
    </lineage>
</organism>
<dbReference type="Pfam" id="PF02811">
    <property type="entry name" value="PHP"/>
    <property type="match status" value="1"/>
</dbReference>
<dbReference type="InterPro" id="IPR012337">
    <property type="entry name" value="RNaseH-like_sf"/>
</dbReference>
<dbReference type="InterPro" id="IPR016195">
    <property type="entry name" value="Pol/histidinol_Pase-like"/>
</dbReference>
<evidence type="ECO:0000256" key="6">
    <source>
        <dbReference type="ARBA" id="ARBA00022705"/>
    </source>
</evidence>
<dbReference type="Gene3D" id="3.30.420.10">
    <property type="entry name" value="Ribonuclease H-like superfamily/Ribonuclease H"/>
    <property type="match status" value="1"/>
</dbReference>
<dbReference type="Gene3D" id="1.10.150.700">
    <property type="entry name" value="PolC, middle finger domain"/>
    <property type="match status" value="1"/>
</dbReference>
<dbReference type="GO" id="GO:0008408">
    <property type="term" value="F:3'-5' exonuclease activity"/>
    <property type="evidence" value="ECO:0007669"/>
    <property type="project" value="UniProtKB-UniRule"/>
</dbReference>
<dbReference type="NCBIfam" id="TIGR01405">
    <property type="entry name" value="polC_Gram_pos"/>
    <property type="match status" value="1"/>
</dbReference>
<feature type="domain" description="Exonuclease" evidence="14">
    <location>
        <begin position="591"/>
        <end position="758"/>
    </location>
</feature>
<evidence type="ECO:0000256" key="3">
    <source>
        <dbReference type="ARBA" id="ARBA00022490"/>
    </source>
</evidence>
<dbReference type="GO" id="GO:0003887">
    <property type="term" value="F:DNA-directed DNA polymerase activity"/>
    <property type="evidence" value="ECO:0007669"/>
    <property type="project" value="UniProtKB-UniRule"/>
</dbReference>
<dbReference type="SMART" id="SM00481">
    <property type="entry name" value="POLIIIAc"/>
    <property type="match status" value="1"/>
</dbReference>
<dbReference type="Pfam" id="PF17657">
    <property type="entry name" value="DNA_pol3_finger"/>
    <property type="match status" value="1"/>
</dbReference>
<dbReference type="Gene3D" id="2.40.50.140">
    <property type="entry name" value="Nucleic acid-binding proteins"/>
    <property type="match status" value="2"/>
</dbReference>
<sequence length="1637" mass="185170">MENLFEKLMDQIKLPREWREQALFQTAEIEEVQVHTERKFWVFQLHFSEILPVNAYRLLSELTSASFATIARTEIKVKVKETHLEEQLLNDYFQYILTLPEFSETSFASIFKKYHIVLNGEQINLMVEDNPQLDRFVKNYFPQMEEKFADFGFGKIVLRPMVDEQLTEQIQAKHEEKVNHSVAKAAVEQQQVESQKKLRAEKKETEYVSSDKPEFVETALSDGISFGRKISGQSPITSMAFISGEGTGVIFEGYVFEASHREFQSKDGTKTNHILELKMADETSTFLISKWGRKEDEIAQFDQIIKQVQNSNTSSQADDEDFSLISTDGLWLRVQGNIEHDKYKDDLVMTANAVVQIEPKNNSDRVSLQIQAVKSDKIQLGREIKNNEPITPMRSINEFSTNGPVVFEGYIFKSELREIKSRKTGNINYLLEFEMTDYTSSFYIQKWVRGDEEVALAKQIKAGLWCRVRGNVQRDTFKNDLTLQLNDFIEIPTQNIREDKAEVKRVEFHAHTHMSQMDAIPTPEDLVKLAHKFGHKAVAITDHGGLQSFPHAHQMGKKLGVKILYGVEANLVEDKIPIVYNEADMDMYDSTYVVFDVETTGLSAVHNDLIQIAATKMHKGNPIDQFVEFLNPGYRLSEFTTELTRITDDDVKNSKPLYEVLTAFQKFCEGSILVAHNATFDVGFMNMNYQRNGLPTISQPVIDTLEFARNLFPEMKRFGLGQLTKKFQIDLGAAHHRADSDAEATARLLWRFLIELRDIRDLNWTSLLDLNAKLVAEDSYKKVRPKHMTLYAKTQEGLKNLFKLVSYSNVNYFAGVPRIPRSVLQAHREGIVVGSACEVGEVFDAIMNKTFEETLEIAKFYDFIEIMPPALYRALVVGGNFKNEKEVEQTIKDLIKVGKTLGKPVLATGNSHYLNPEDAIYREIIVRSLGPGAEINWTQGHGEHAKPLPLPEAHFRTTDEMLKAFSFLDEKTALEVVVTNTNLMADSFDTLIPVRDDLYTPIMTFEGGEGSEERIVRLAYEKAHELYGNPLPDLIDARLERELRSIVGNGFSVIYIIAQELVFRSNKRGYIVGSRGSVGSSLVATMIGITEVNPLPPHYVCPECRYFEVHDDGEVGSGYDMPDKTCPNCGHMLKKDGHNIPFETFLGFKADKVPDIDLNFSGDDQPFAHLDVRDIFGEDYAFRAGTIGTVADKTAFGFVKGYARDYDQYYSNAEVDRLAMGATGVKRTTGQHAGGIIVIPSYMDVYDFSPVQFPADDVNATWKTTHFDFHAIHDNILKLDILGHDDPTMIRKLQSLSGIVPQDIPMDDPAVYKIFTSTESLGVTPEQLNGVTLGTLGIPEMGTFTSMNMIAEAKPKTFADLLQISGLSHGTDVWSGNAQDLIRSGIADLSTVIGCRDDIMVYLIHKGLENGLAFTIMERVRKGMWNKISADEREHYIEEMRAHDVPEWYIESCSKIKYMFPKAHAAAYIMMALRIAWFKVHQPINYYCAWFSIRATAFDLGVMGAGLEAVKAKMKEIKDKGFDASNTETALVTTLELTNEMLERGFKFSKIDLYRSDAVDFVIDGDTLIPPFVTMDGLGENVAKQIVEARKDGEFLSKMELRKRGGVSQTIVDTLDNMGVLKGLPEDNQLSLFDDLF</sequence>
<dbReference type="InterPro" id="IPR036397">
    <property type="entry name" value="RNaseH_sf"/>
</dbReference>
<dbReference type="RefSeq" id="WP_096817362.1">
    <property type="nucleotide sequence ID" value="NZ_JXJU01000003.1"/>
</dbReference>
<dbReference type="CDD" id="cd06127">
    <property type="entry name" value="DEDDh"/>
    <property type="match status" value="1"/>
</dbReference>
<comment type="similarity">
    <text evidence="13">Belongs to the DNA polymerase type-C family. PolC subfamily.</text>
</comment>
<dbReference type="CDD" id="cd07435">
    <property type="entry name" value="PHP_PolIIIA_POLC"/>
    <property type="match status" value="1"/>
</dbReference>
<dbReference type="InterPro" id="IPR012340">
    <property type="entry name" value="NA-bd_OB-fold"/>
</dbReference>
<keyword evidence="4 13" id="KW-0808">Transferase</keyword>
<dbReference type="OrthoDB" id="9804290at2"/>
<dbReference type="STRING" id="1291764.GCA_001311235_00931"/>
<dbReference type="InterPro" id="IPR006308">
    <property type="entry name" value="Pol_III_a_PolC-type_gram_pos"/>
</dbReference>
<evidence type="ECO:0000256" key="12">
    <source>
        <dbReference type="ARBA" id="ARBA00070925"/>
    </source>
</evidence>
<dbReference type="InterPro" id="IPR006054">
    <property type="entry name" value="DnaQ"/>
</dbReference>
<dbReference type="InterPro" id="IPR003141">
    <property type="entry name" value="Pol/His_phosphatase_N"/>
</dbReference>
<gene>
    <name evidence="13" type="primary">polC</name>
    <name evidence="16" type="ORF">RT41_GL000975</name>
</gene>
<reference evidence="16 17" key="1">
    <citation type="submission" date="2014-12" db="EMBL/GenBank/DDBJ databases">
        <title>Draft genome sequences of 10 type strains of Lactococcus.</title>
        <authorList>
            <person name="Sun Z."/>
            <person name="Zhong Z."/>
            <person name="Liu W."/>
            <person name="Zhang W."/>
            <person name="Zhang H."/>
        </authorList>
    </citation>
    <scope>NUCLEOTIDE SEQUENCE [LARGE SCALE GENOMIC DNA]</scope>
    <source>
        <strain evidence="16 17">JCM 16395</strain>
    </source>
</reference>
<evidence type="ECO:0000256" key="8">
    <source>
        <dbReference type="ARBA" id="ARBA00022801"/>
    </source>
</evidence>
<dbReference type="FunFam" id="3.30.420.10:FF:000045">
    <property type="entry name" value="3'-5' exonuclease DinG"/>
    <property type="match status" value="1"/>
</dbReference>
<comment type="catalytic activity">
    <reaction evidence="11 13">
        <text>DNA(n) + a 2'-deoxyribonucleoside 5'-triphosphate = DNA(n+1) + diphosphate</text>
        <dbReference type="Rhea" id="RHEA:22508"/>
        <dbReference type="Rhea" id="RHEA-COMP:17339"/>
        <dbReference type="Rhea" id="RHEA-COMP:17340"/>
        <dbReference type="ChEBI" id="CHEBI:33019"/>
        <dbReference type="ChEBI" id="CHEBI:61560"/>
        <dbReference type="ChEBI" id="CHEBI:173112"/>
        <dbReference type="EC" id="2.7.7.7"/>
    </reaction>
</comment>
<keyword evidence="6 13" id="KW-0235">DNA replication</keyword>
<dbReference type="GO" id="GO:0006261">
    <property type="term" value="P:DNA-templated DNA replication"/>
    <property type="evidence" value="ECO:0007669"/>
    <property type="project" value="UniProtKB-UniRule"/>
</dbReference>
<accession>A0A2A5RMR5</accession>
<dbReference type="Proteomes" id="UP000218181">
    <property type="component" value="Unassembled WGS sequence"/>
</dbReference>
<comment type="function">
    <text evidence="1 13">Required for replicative DNA synthesis. This DNA polymerase also exhibits 3' to 5' exonuclease activity.</text>
</comment>
<feature type="domain" description="Polymerase/histidinol phosphatase N-terminal" evidence="15">
    <location>
        <begin position="506"/>
        <end position="573"/>
    </location>
</feature>
<dbReference type="Gene3D" id="1.10.150.870">
    <property type="match status" value="1"/>
</dbReference>
<evidence type="ECO:0000256" key="10">
    <source>
        <dbReference type="ARBA" id="ARBA00022932"/>
    </source>
</evidence>
<dbReference type="InterPro" id="IPR044923">
    <property type="entry name" value="PolC_middle_finger_sf"/>
</dbReference>
<keyword evidence="8 13" id="KW-0378">Hydrolase</keyword>
<evidence type="ECO:0000256" key="4">
    <source>
        <dbReference type="ARBA" id="ARBA00022679"/>
    </source>
</evidence>
<dbReference type="Gene3D" id="6.10.140.1510">
    <property type="match status" value="1"/>
</dbReference>
<dbReference type="SUPFAM" id="SSF89550">
    <property type="entry name" value="PHP domain-like"/>
    <property type="match status" value="1"/>
</dbReference>
<dbReference type="Pfam" id="PF07733">
    <property type="entry name" value="DNA_pol3_alpha"/>
    <property type="match status" value="1"/>
</dbReference>
<comment type="subcellular location">
    <subcellularLocation>
        <location evidence="13">Cytoplasm</location>
    </subcellularLocation>
</comment>
<dbReference type="PANTHER" id="PTHR32294:SF5">
    <property type="entry name" value="DNA POLYMERASE III POLC-TYPE"/>
    <property type="match status" value="1"/>
</dbReference>
<dbReference type="Pfam" id="PF14480">
    <property type="entry name" value="DNA_pol3_a_NI"/>
    <property type="match status" value="1"/>
</dbReference>
<evidence type="ECO:0000256" key="1">
    <source>
        <dbReference type="ARBA" id="ARBA00003452"/>
    </source>
</evidence>
<keyword evidence="5 13" id="KW-0548">Nucleotidyltransferase</keyword>
<dbReference type="Pfam" id="PF11490">
    <property type="entry name" value="DNA_pol3_a_NII"/>
    <property type="match status" value="1"/>
</dbReference>
<evidence type="ECO:0000256" key="9">
    <source>
        <dbReference type="ARBA" id="ARBA00022839"/>
    </source>
</evidence>
<dbReference type="InterPro" id="IPR029460">
    <property type="entry name" value="DNAPol_HHH"/>
</dbReference>
<dbReference type="EMBL" id="JXJU01000003">
    <property type="protein sequence ID" value="PCS00593.1"/>
    <property type="molecule type" value="Genomic_DNA"/>
</dbReference>
<keyword evidence="3 13" id="KW-0963">Cytoplasm</keyword>
<keyword evidence="9 13" id="KW-0269">Exonuclease</keyword>
<evidence type="ECO:0000256" key="5">
    <source>
        <dbReference type="ARBA" id="ARBA00022695"/>
    </source>
</evidence>
<dbReference type="EC" id="2.7.7.7" evidence="2 13"/>
<dbReference type="GO" id="GO:0005737">
    <property type="term" value="C:cytoplasm"/>
    <property type="evidence" value="ECO:0007669"/>
    <property type="project" value="UniProtKB-SubCell"/>
</dbReference>
<dbReference type="SMART" id="SM00479">
    <property type="entry name" value="EXOIII"/>
    <property type="match status" value="1"/>
</dbReference>
<evidence type="ECO:0000259" key="15">
    <source>
        <dbReference type="SMART" id="SM00481"/>
    </source>
</evidence>
<dbReference type="InterPro" id="IPR013520">
    <property type="entry name" value="Ribonucl_H"/>
</dbReference>
<proteinExistence type="inferred from homology"/>
<dbReference type="InterPro" id="IPR011708">
    <property type="entry name" value="DNA_pol3_alpha_NTPase_dom"/>
</dbReference>
<dbReference type="InterPro" id="IPR024754">
    <property type="entry name" value="DNA_PolC-like_N_II"/>
</dbReference>
<comment type="caution">
    <text evidence="16">The sequence shown here is derived from an EMBL/GenBank/DDBJ whole genome shotgun (WGS) entry which is preliminary data.</text>
</comment>